<dbReference type="InterPro" id="IPR050626">
    <property type="entry name" value="Peptidase_M16"/>
</dbReference>
<dbReference type="Gene3D" id="3.30.830.10">
    <property type="entry name" value="Metalloenzyme, LuxS/M16 peptidase-like"/>
    <property type="match status" value="2"/>
</dbReference>
<organism evidence="10 13">
    <name type="scientific">Tatumella citrea</name>
    <name type="common">Pantoea citrea</name>
    <dbReference type="NCBI Taxonomy" id="53336"/>
    <lineage>
        <taxon>Bacteria</taxon>
        <taxon>Pseudomonadati</taxon>
        <taxon>Pseudomonadota</taxon>
        <taxon>Gammaproteobacteria</taxon>
        <taxon>Enterobacterales</taxon>
        <taxon>Erwiniaceae</taxon>
        <taxon>Tatumella</taxon>
    </lineage>
</organism>
<evidence type="ECO:0000256" key="6">
    <source>
        <dbReference type="ARBA" id="ARBA00023049"/>
    </source>
</evidence>
<dbReference type="AlphaFoldDB" id="A0A1Y0L7A0"/>
<dbReference type="InterPro" id="IPR054734">
    <property type="entry name" value="PqqF-like_C_4"/>
</dbReference>
<dbReference type="EMBL" id="CP015579">
    <property type="protein sequence ID" value="ARU93891.1"/>
    <property type="molecule type" value="Genomic_DNA"/>
</dbReference>
<dbReference type="Pfam" id="PF22454">
    <property type="entry name" value="PQQ_syn_pqqF_N_2"/>
    <property type="match status" value="1"/>
</dbReference>
<dbReference type="SUPFAM" id="SSF63411">
    <property type="entry name" value="LuxS/MPP-like metallohydrolase"/>
    <property type="match status" value="2"/>
</dbReference>
<evidence type="ECO:0000313" key="11">
    <source>
        <dbReference type="EMBL" id="ARU97929.1"/>
    </source>
</evidence>
<feature type="domain" description="Coenzyme PQQ synthesis protein F N-terminal lobe" evidence="8">
    <location>
        <begin position="267"/>
        <end position="376"/>
    </location>
</feature>
<dbReference type="InterPro" id="IPR011844">
    <property type="entry name" value="PQQ_synth_PqqF"/>
</dbReference>
<dbReference type="PANTHER" id="PTHR43690:SF18">
    <property type="entry name" value="INSULIN-DEGRADING ENZYME-RELATED"/>
    <property type="match status" value="1"/>
</dbReference>
<comment type="similarity">
    <text evidence="1">Belongs to the peptidase M16 family.</text>
</comment>
<dbReference type="GO" id="GO:0018189">
    <property type="term" value="P:pyrroloquinoline quinone biosynthetic process"/>
    <property type="evidence" value="ECO:0007669"/>
    <property type="project" value="InterPro"/>
</dbReference>
<dbReference type="OrthoDB" id="9811314at2"/>
<dbReference type="InterPro" id="IPR011765">
    <property type="entry name" value="Pept_M16_N"/>
</dbReference>
<evidence type="ECO:0000313" key="10">
    <source>
        <dbReference type="EMBL" id="ARU93891.1"/>
    </source>
</evidence>
<dbReference type="RefSeq" id="WP_087488252.1">
    <property type="nucleotide sequence ID" value="NZ_CP015579.1"/>
</dbReference>
<evidence type="ECO:0000313" key="13">
    <source>
        <dbReference type="Proteomes" id="UP000195814"/>
    </source>
</evidence>
<keyword evidence="4" id="KW-0378">Hydrolase</keyword>
<accession>A0A1Y0L7A0</accession>
<evidence type="ECO:0000259" key="8">
    <source>
        <dbReference type="Pfam" id="PF22454"/>
    </source>
</evidence>
<evidence type="ECO:0000256" key="1">
    <source>
        <dbReference type="ARBA" id="ARBA00007261"/>
    </source>
</evidence>
<evidence type="ECO:0000256" key="3">
    <source>
        <dbReference type="ARBA" id="ARBA00022723"/>
    </source>
</evidence>
<keyword evidence="12" id="KW-1185">Reference proteome</keyword>
<evidence type="ECO:0000256" key="2">
    <source>
        <dbReference type="ARBA" id="ARBA00022670"/>
    </source>
</evidence>
<keyword evidence="5" id="KW-0862">Zinc</keyword>
<dbReference type="PANTHER" id="PTHR43690">
    <property type="entry name" value="NARDILYSIN"/>
    <property type="match status" value="1"/>
</dbReference>
<proteinExistence type="inferred from homology"/>
<dbReference type="GO" id="GO:0004222">
    <property type="term" value="F:metalloendopeptidase activity"/>
    <property type="evidence" value="ECO:0007669"/>
    <property type="project" value="InterPro"/>
</dbReference>
<dbReference type="Pfam" id="PF00675">
    <property type="entry name" value="Peptidase_M16"/>
    <property type="match status" value="1"/>
</dbReference>
<dbReference type="KEGG" id="tci:A7K98_08960"/>
<dbReference type="GO" id="GO:0006508">
    <property type="term" value="P:proteolysis"/>
    <property type="evidence" value="ECO:0007669"/>
    <property type="project" value="UniProtKB-KW"/>
</dbReference>
<dbReference type="Proteomes" id="UP000195814">
    <property type="component" value="Chromosome"/>
</dbReference>
<dbReference type="GO" id="GO:0008270">
    <property type="term" value="F:zinc ion binding"/>
    <property type="evidence" value="ECO:0007669"/>
    <property type="project" value="InterPro"/>
</dbReference>
<gene>
    <name evidence="10" type="ORF">A7K98_08960</name>
    <name evidence="11" type="ORF">A7K99_08960</name>
</gene>
<sequence>MAEHCITQVLSHGMTVRLIESPGLSAASACLSTGAGSFDEPDRWPGLAHLLEHLLFQCGQEFQGDQRLMPWISARQGRVNATTGLCQTLYYFDCVTDDLEGGLARLLDMVSSPLFSTETAEREIGVIDAEYRLLSQQARTLITASFHDLVISPAVYRRFIVGNRHSLSGDLPALLQALNDFFRQHYRADKLTLTIRAPLSHAVMQQMLQRLLPLAVAEPPGSSDSAVTTVRLPVLSRTDCPAQLLQLSGGVHHCLAVVVADPDGELLTAVPLLRAFIEDAAPGSLRYHWTKQGLCREMSLELVSAAAGSLWLMVHLIRPASLPLPAGLLTAAWQRWLQQLTELSAERVAHYRQLAQRQFCLLSPMEQIRRIVSGQAVSEQPVRALALALLSQVPNELQTCEQLNSVPRSVCGFPCVTELQTNGSESGRLADSDFIFYPQTPAAPVTAVLNTRQSPHGWQYLRAPGPQIQIVMRPAQGTVLTPAQTAQLEQALQPVFSLVRHAGGEAAVITLHGVCWLTVSLADATEAETVCCWLAKLWPTAFSATGTDPQQILIRRLLSEFPAMLASTAEYPDWSGVIQCSDQQLFLRLSDILQQSLPVSTLAETYPLTVSTGRCQHQPDTQGDNGLLFFLPLPGGAEGDIVAAKALAALYQPAFYHWLREERSVGYVVSCQYQQFANIPGILCALQSPEYDCHQLSLWCQQFFSRMNSALATLKKAPQVNVPMPLHSEPLILQAMEQLCPEIRSAAQPEQPEIPALTRLLELHNYWMAHTGQAIQLSCGLLPQE</sequence>
<dbReference type="InterPro" id="IPR011249">
    <property type="entry name" value="Metalloenz_LuxS/M16"/>
</dbReference>
<dbReference type="InterPro" id="IPR054740">
    <property type="entry name" value="PqqF_N_2"/>
</dbReference>
<keyword evidence="6" id="KW-0482">Metalloprotease</keyword>
<evidence type="ECO:0000313" key="12">
    <source>
        <dbReference type="Proteomes" id="UP000195729"/>
    </source>
</evidence>
<evidence type="ECO:0000259" key="9">
    <source>
        <dbReference type="Pfam" id="PF22456"/>
    </source>
</evidence>
<evidence type="ECO:0000256" key="4">
    <source>
        <dbReference type="ARBA" id="ARBA00022801"/>
    </source>
</evidence>
<dbReference type="NCBIfam" id="TIGR02110">
    <property type="entry name" value="PQQ_syn_pqqF"/>
    <property type="match status" value="1"/>
</dbReference>
<dbReference type="EMBL" id="CP015581">
    <property type="protein sequence ID" value="ARU97929.1"/>
    <property type="molecule type" value="Genomic_DNA"/>
</dbReference>
<evidence type="ECO:0000256" key="5">
    <source>
        <dbReference type="ARBA" id="ARBA00022833"/>
    </source>
</evidence>
<reference evidence="12 13" key="1">
    <citation type="submission" date="2016-05" db="EMBL/GenBank/DDBJ databases">
        <title>Complete genome sequence of two 2,5-diketo-D-glunonic acid producing strain Tatumella citrea.</title>
        <authorList>
            <person name="Duan C."/>
            <person name="Yang J."/>
            <person name="Yang S."/>
        </authorList>
    </citation>
    <scope>NUCLEOTIDE SEQUENCE [LARGE SCALE GENOMIC DNA]</scope>
    <source>
        <strain evidence="11 12">ATCC 39140</strain>
        <strain evidence="10 13">DSM 13699</strain>
    </source>
</reference>
<keyword evidence="3" id="KW-0479">Metal-binding</keyword>
<name>A0A1Y0L7A0_TATCI</name>
<dbReference type="Proteomes" id="UP000195729">
    <property type="component" value="Chromosome"/>
</dbReference>
<dbReference type="Pfam" id="PF22456">
    <property type="entry name" value="PqqF-like_C_4"/>
    <property type="match status" value="1"/>
</dbReference>
<protein>
    <submittedName>
        <fullName evidence="10">Coenzyme PQQ biosynthesis protein PqqF</fullName>
    </submittedName>
</protein>
<keyword evidence="2" id="KW-0645">Protease</keyword>
<feature type="domain" description="Coenzyme PQQ synthesis protein F-like C-terminal lobe" evidence="9">
    <location>
        <begin position="647"/>
        <end position="717"/>
    </location>
</feature>
<evidence type="ECO:0000259" key="7">
    <source>
        <dbReference type="Pfam" id="PF00675"/>
    </source>
</evidence>
<feature type="domain" description="Peptidase M16 N-terminal" evidence="7">
    <location>
        <begin position="18"/>
        <end position="141"/>
    </location>
</feature>